<keyword evidence="1" id="KW-0175">Coiled coil</keyword>
<dbReference type="InterPro" id="IPR045063">
    <property type="entry name" value="Dynamin_N"/>
</dbReference>
<dbReference type="Gene3D" id="3.40.50.300">
    <property type="entry name" value="P-loop containing nucleotide triphosphate hydrolases"/>
    <property type="match status" value="1"/>
</dbReference>
<reference evidence="4 5" key="1">
    <citation type="journal article" date="2020" name="ISME J.">
        <title>Comparative genomics reveals insights into cyanobacterial evolution and habitat adaptation.</title>
        <authorList>
            <person name="Chen M.Y."/>
            <person name="Teng W.K."/>
            <person name="Zhao L."/>
            <person name="Hu C.X."/>
            <person name="Zhou Y.K."/>
            <person name="Han B.P."/>
            <person name="Song L.R."/>
            <person name="Shu W.S."/>
        </authorList>
    </citation>
    <scope>NUCLEOTIDE SEQUENCE [LARGE SCALE GENOMIC DNA]</scope>
    <source>
        <strain evidence="4 5">FACHB-1040</strain>
    </source>
</reference>
<dbReference type="EMBL" id="JACJQT010000029">
    <property type="protein sequence ID" value="MBD2279054.1"/>
    <property type="molecule type" value="Genomic_DNA"/>
</dbReference>
<sequence length="910" mass="104262">MIFILPFVFGAVGLAVGAVAGAFTSHAAGENDRQAAKYHRKVANELVEKYTNLQKQYYELADESQKQIHDLTRQIALGEIEKDCLRLAVRLQQSLISIMWSIDKEPTIDVLKQFVKAVDLTNNVLCRINEELVNVPSDYYERNFTKAVKINLPGEDLTRKIISEKPKNSTIPEEKKAMKSYSQEFQDTYNKINKTGDRLLNYIKELRAGRLEEGDNTQGLENVENTIKQALQALVKQKYQVAVIAAMNAGKSTFLNALIGADVLATNVEACTVFRTDIRPINAEQTPRLLEHRENQEFPEIIATGDAEKIKRKFSERTYQIRDNKNLDHTISFELEHPIEAISKLPSLAGFTLVDTPGPNEWNSESFNTVALKQTSLQALRTCDAILFILDYLSFKDNINLELLQDLIENRQEFLAQNTGKMYFVLNKVDMKGESDRKIEDVIESLRISLVSFGIPEPNISPVIARQALLSKLIQEGKATDSHIKDFEKFYIIKYAERDEKGRMVIPLPEEIASQALEDSGIPKIEETVIKNIVQTSGWNLLSDVLNKAAQSVADTLTTEIRGWELEFEELQQKIEEYKQRFESIENKLASVKKSVQSQKKKLFKTFRQEIYKFAETAKNRIDLEIDKVAEEQAKNSGSVSSKENQNLVSFIWNKVTSLLKEDSNSEPYKIKVKDKKDAKEIGKIINDYCAPIVHNFWLDTQDRLVREGAKIHEDLVKQIQQEIQAISDELSQYIGETLQIEIGTNAIQFPKFEFSGIDTKIQEQREVFERTKKITMQEERCCASPHVYEQDVVMKTEVSYYEIDLRLTAQGIKDKIEEQVKINIGLLKGIIDEQVEENFQKGEQQINDYINRFLDIFDNLLTQRVNRESESHEIVSTLKSQKSEVSEYLNELILIQEVLDNWKPSPINT</sequence>
<dbReference type="Proteomes" id="UP000606721">
    <property type="component" value="Unassembled WGS sequence"/>
</dbReference>
<dbReference type="SUPFAM" id="SSF52540">
    <property type="entry name" value="P-loop containing nucleoside triphosphate hydrolases"/>
    <property type="match status" value="1"/>
</dbReference>
<gene>
    <name evidence="4" type="ORF">H6F99_12335</name>
</gene>
<accession>A0ABR8BVT8</accession>
<evidence type="ECO:0000259" key="3">
    <source>
        <dbReference type="Pfam" id="PF00350"/>
    </source>
</evidence>
<feature type="signal peptide" evidence="2">
    <location>
        <begin position="1"/>
        <end position="27"/>
    </location>
</feature>
<evidence type="ECO:0000313" key="5">
    <source>
        <dbReference type="Proteomes" id="UP000606721"/>
    </source>
</evidence>
<proteinExistence type="predicted"/>
<evidence type="ECO:0000313" key="4">
    <source>
        <dbReference type="EMBL" id="MBD2279054.1"/>
    </source>
</evidence>
<protein>
    <submittedName>
        <fullName evidence="4">Dynamin family protein</fullName>
    </submittedName>
</protein>
<dbReference type="InterPro" id="IPR027417">
    <property type="entry name" value="P-loop_NTPase"/>
</dbReference>
<dbReference type="Pfam" id="PF00350">
    <property type="entry name" value="Dynamin_N"/>
    <property type="match status" value="1"/>
</dbReference>
<evidence type="ECO:0000256" key="2">
    <source>
        <dbReference type="SAM" id="SignalP"/>
    </source>
</evidence>
<keyword evidence="5" id="KW-1185">Reference proteome</keyword>
<dbReference type="RefSeq" id="WP_190383169.1">
    <property type="nucleotide sequence ID" value="NZ_JACJQT010000029.1"/>
</dbReference>
<organism evidence="4 5">
    <name type="scientific">Aphanizomenon flos-aquae FACHB-1040</name>
    <dbReference type="NCBI Taxonomy" id="2692887"/>
    <lineage>
        <taxon>Bacteria</taxon>
        <taxon>Bacillati</taxon>
        <taxon>Cyanobacteriota</taxon>
        <taxon>Cyanophyceae</taxon>
        <taxon>Nostocales</taxon>
        <taxon>Aphanizomenonaceae</taxon>
        <taxon>Aphanizomenon</taxon>
    </lineage>
</organism>
<feature type="coiled-coil region" evidence="1">
    <location>
        <begin position="710"/>
        <end position="737"/>
    </location>
</feature>
<name>A0ABR8BVT8_APHFL</name>
<dbReference type="PANTHER" id="PTHR42698:SF2">
    <property type="entry name" value="GTPASE ERA-LIKE, CHLOROPLASTIC"/>
    <property type="match status" value="1"/>
</dbReference>
<dbReference type="PANTHER" id="PTHR42698">
    <property type="entry name" value="GTPASE ERA"/>
    <property type="match status" value="1"/>
</dbReference>
<comment type="caution">
    <text evidence="4">The sequence shown here is derived from an EMBL/GenBank/DDBJ whole genome shotgun (WGS) entry which is preliminary data.</text>
</comment>
<evidence type="ECO:0000256" key="1">
    <source>
        <dbReference type="SAM" id="Coils"/>
    </source>
</evidence>
<feature type="coiled-coil region" evidence="1">
    <location>
        <begin position="554"/>
        <end position="635"/>
    </location>
</feature>
<feature type="chain" id="PRO_5046541537" evidence="2">
    <location>
        <begin position="28"/>
        <end position="910"/>
    </location>
</feature>
<keyword evidence="2" id="KW-0732">Signal</keyword>
<feature type="domain" description="Dynamin N-terminal" evidence="3">
    <location>
        <begin position="241"/>
        <end position="428"/>
    </location>
</feature>
<dbReference type="InterPro" id="IPR005662">
    <property type="entry name" value="GTPase_Era-like"/>
</dbReference>